<accession>A0A5J4S7I4</accession>
<gene>
    <name evidence="1" type="ORF">EZS27_010849</name>
</gene>
<name>A0A5J4S7I4_9ZZZZ</name>
<dbReference type="EMBL" id="SNRY01000396">
    <property type="protein sequence ID" value="KAA6341333.1"/>
    <property type="molecule type" value="Genomic_DNA"/>
</dbReference>
<reference evidence="1" key="1">
    <citation type="submission" date="2019-03" db="EMBL/GenBank/DDBJ databases">
        <title>Single cell metagenomics reveals metabolic interactions within the superorganism composed of flagellate Streblomastix strix and complex community of Bacteroidetes bacteria on its surface.</title>
        <authorList>
            <person name="Treitli S.C."/>
            <person name="Kolisko M."/>
            <person name="Husnik F."/>
            <person name="Keeling P."/>
            <person name="Hampl V."/>
        </authorList>
    </citation>
    <scope>NUCLEOTIDE SEQUENCE</scope>
    <source>
        <strain evidence="1">STM</strain>
    </source>
</reference>
<proteinExistence type="predicted"/>
<sequence>MSVTDAKNAKLEKKNKYRIFPCNNPLEIV</sequence>
<protein>
    <submittedName>
        <fullName evidence="1">Uncharacterized protein</fullName>
    </submittedName>
</protein>
<comment type="caution">
    <text evidence="1">The sequence shown here is derived from an EMBL/GenBank/DDBJ whole genome shotgun (WGS) entry which is preliminary data.</text>
</comment>
<dbReference type="AlphaFoldDB" id="A0A5J4S7I4"/>
<evidence type="ECO:0000313" key="1">
    <source>
        <dbReference type="EMBL" id="KAA6341333.1"/>
    </source>
</evidence>
<organism evidence="1">
    <name type="scientific">termite gut metagenome</name>
    <dbReference type="NCBI Taxonomy" id="433724"/>
    <lineage>
        <taxon>unclassified sequences</taxon>
        <taxon>metagenomes</taxon>
        <taxon>organismal metagenomes</taxon>
    </lineage>
</organism>